<accession>A0A0S2K028</accession>
<dbReference type="Proteomes" id="UP000061457">
    <property type="component" value="Chromosome I"/>
</dbReference>
<sequence>MLKRAKYFLFCLFLVVISSSVDHPRLSNEFSQATFLERFPQAYYFVDINPFYLPTSTLEKLRFLDDPEVNLAWLFHLAREDEFHKARFLWQALPANISETRFNELVDLLVLKQRWEELTTLSKHLKATERLETVLGLKLGVLPDKLNEVQLGELSIALLPQQVTFNTECKNNVLLLADRFSAYQHLNALRDKYLLKPEPGQNSFCLSKVYYVGNALKCEEGFKGFATCNMMRDLPESDFIIVMTTNGLANVRGAQMTLTMTSDYDVLVHELMHFSGFEDEYAIYGQKARWLCNSEGIKAPNLFVGLPENAPQGWVKSETCQNGTFDAFKPATKWSKMQFQELPLSEQYRQLWQKKVQQDWLIEQQKLANNVQTIIN</sequence>
<organism evidence="1 2">
    <name type="scientific">Pseudoalteromonas phenolica</name>
    <dbReference type="NCBI Taxonomy" id="161398"/>
    <lineage>
        <taxon>Bacteria</taxon>
        <taxon>Pseudomonadati</taxon>
        <taxon>Pseudomonadota</taxon>
        <taxon>Gammaproteobacteria</taxon>
        <taxon>Alteromonadales</taxon>
        <taxon>Pseudoalteromonadaceae</taxon>
        <taxon>Pseudoalteromonas</taxon>
    </lineage>
</organism>
<reference evidence="1 2" key="1">
    <citation type="submission" date="2015-11" db="EMBL/GenBank/DDBJ databases">
        <authorList>
            <person name="Zhang Y."/>
            <person name="Guo Z."/>
        </authorList>
    </citation>
    <scope>NUCLEOTIDE SEQUENCE [LARGE SCALE GENOMIC DNA]</scope>
    <source>
        <strain evidence="1 2">KCTC 12086</strain>
    </source>
</reference>
<protein>
    <recommendedName>
        <fullName evidence="3">IgA Peptidase M64</fullName>
    </recommendedName>
</protein>
<dbReference type="STRING" id="161398.PP2015_1036"/>
<gene>
    <name evidence="1" type="ORF">PP2015_1036</name>
</gene>
<dbReference type="PATRIC" id="fig|161398.10.peg.1056"/>
<proteinExistence type="predicted"/>
<name>A0A0S2K028_9GAMM</name>
<dbReference type="KEGG" id="pphe:PP2015_1036"/>
<keyword evidence="2" id="KW-1185">Reference proteome</keyword>
<evidence type="ECO:0000313" key="1">
    <source>
        <dbReference type="EMBL" id="ALO41553.1"/>
    </source>
</evidence>
<evidence type="ECO:0000313" key="2">
    <source>
        <dbReference type="Proteomes" id="UP000061457"/>
    </source>
</evidence>
<dbReference type="AlphaFoldDB" id="A0A0S2K028"/>
<evidence type="ECO:0008006" key="3">
    <source>
        <dbReference type="Google" id="ProtNLM"/>
    </source>
</evidence>
<dbReference type="EMBL" id="CP013187">
    <property type="protein sequence ID" value="ALO41553.1"/>
    <property type="molecule type" value="Genomic_DNA"/>
</dbReference>